<keyword evidence="8" id="KW-0539">Nucleus</keyword>
<dbReference type="GO" id="GO:0006281">
    <property type="term" value="P:DNA repair"/>
    <property type="evidence" value="ECO:0007669"/>
    <property type="project" value="UniProtKB-ARBA"/>
</dbReference>
<evidence type="ECO:0000256" key="5">
    <source>
        <dbReference type="ARBA" id="ARBA00022695"/>
    </source>
</evidence>
<dbReference type="PANTHER" id="PTHR10416:SF0">
    <property type="entry name" value="DNA POLYMERASE DELTA SUBUNIT 2"/>
    <property type="match status" value="1"/>
</dbReference>
<evidence type="ECO:0000256" key="9">
    <source>
        <dbReference type="ARBA" id="ARBA00049244"/>
    </source>
</evidence>
<dbReference type="GO" id="GO:0043625">
    <property type="term" value="C:delta DNA polymerase complex"/>
    <property type="evidence" value="ECO:0007669"/>
    <property type="project" value="TreeGrafter"/>
</dbReference>
<dbReference type="Gene3D" id="2.40.50.430">
    <property type="match status" value="1"/>
</dbReference>
<keyword evidence="4" id="KW-0808">Transferase</keyword>
<name>A0A286UXX0_9AGAM</name>
<keyword evidence="7" id="KW-0239">DNA-directed DNA polymerase</keyword>
<evidence type="ECO:0000313" key="12">
    <source>
        <dbReference type="EMBL" id="PAV24381.1"/>
    </source>
</evidence>
<dbReference type="FunFam" id="2.40.50.430:FF:000002">
    <property type="entry name" value="DNA polymerase delta subunit"/>
    <property type="match status" value="1"/>
</dbReference>
<reference evidence="12 13" key="1">
    <citation type="journal article" date="2017" name="Mol. Ecol.">
        <title>Comparative and population genomic landscape of Phellinus noxius: A hypervariable fungus causing root rot in trees.</title>
        <authorList>
            <person name="Chung C.L."/>
            <person name="Lee T.J."/>
            <person name="Akiba M."/>
            <person name="Lee H.H."/>
            <person name="Kuo T.H."/>
            <person name="Liu D."/>
            <person name="Ke H.M."/>
            <person name="Yokoi T."/>
            <person name="Roa M.B."/>
            <person name="Lu M.J."/>
            <person name="Chang Y.Y."/>
            <person name="Ann P.J."/>
            <person name="Tsai J.N."/>
            <person name="Chen C.Y."/>
            <person name="Tzean S.S."/>
            <person name="Ota Y."/>
            <person name="Hattori T."/>
            <person name="Sahashi N."/>
            <person name="Liou R.F."/>
            <person name="Kikuchi T."/>
            <person name="Tsai I.J."/>
        </authorList>
    </citation>
    <scope>NUCLEOTIDE SEQUENCE [LARGE SCALE GENOMIC DNA]</scope>
    <source>
        <strain evidence="12 13">FFPRI411160</strain>
    </source>
</reference>
<gene>
    <name evidence="12" type="ORF">PNOK_0144900</name>
</gene>
<dbReference type="PANTHER" id="PTHR10416">
    <property type="entry name" value="DNA POLYMERASE DELTA SUBUNIT 2"/>
    <property type="match status" value="1"/>
</dbReference>
<evidence type="ECO:0000259" key="10">
    <source>
        <dbReference type="Pfam" id="PF04042"/>
    </source>
</evidence>
<dbReference type="InParanoid" id="A0A286UXX0"/>
<sequence length="507" mass="55758">MATVDLLPVPSSSTTRIDSIQTQLPEGTPSFVLGQAHKSYKHQFSNLYFARLTFLKKLVEKKAKEKWRGLSGSPPLVPRVLEVVKSELCFVVGTVYMDMSQKPNVLDDVGRDRYLPAPPPREKYLSSDDAIMLEDESGRLQLVGEALRRSIDEETSESSWGDLLVTGVIMAALGIETSSGEFEVKDVCFAGMPDMLYRSLTLGENMKVDGAENDDDWIAFISGLNIGENSKCDIRRQMLEEYLVGEGGNEGDTVSKISRLIIVGNSLAPVTELETKPPVADAGFKAKRFGQESSDFSSAPTDSLGDFLYGVASGLPVHLLPGETDPSGSLLPQQPLPRALFGEVKNNEGFHCETNPVWLGFEGKSQDPQGQYQRSLFVHSGQSLTDMYKYVPSPPTSRLDLACATLQWRHAAPTAPDTLWCYPYLTTDPFILHQTPNVLVFGCQPEFASRLVSSTDLGEQGDERKCRVVLIPNFEDSGTCVLVNMRNLDVKTIQFGVEGRLKNVDGS</sequence>
<dbReference type="EMBL" id="NBII01000001">
    <property type="protein sequence ID" value="PAV24381.1"/>
    <property type="molecule type" value="Genomic_DNA"/>
</dbReference>
<evidence type="ECO:0000313" key="13">
    <source>
        <dbReference type="Proteomes" id="UP000217199"/>
    </source>
</evidence>
<evidence type="ECO:0000256" key="1">
    <source>
        <dbReference type="ARBA" id="ARBA00004123"/>
    </source>
</evidence>
<dbReference type="AlphaFoldDB" id="A0A286UXX0"/>
<dbReference type="Proteomes" id="UP000217199">
    <property type="component" value="Unassembled WGS sequence"/>
</dbReference>
<dbReference type="InterPro" id="IPR024826">
    <property type="entry name" value="DNA_pol_delta/II_ssu"/>
</dbReference>
<keyword evidence="5" id="KW-0548">Nucleotidyltransferase</keyword>
<evidence type="ECO:0000256" key="4">
    <source>
        <dbReference type="ARBA" id="ARBA00022679"/>
    </source>
</evidence>
<protein>
    <recommendedName>
        <fullName evidence="3">DNA-directed DNA polymerase</fullName>
        <ecNumber evidence="3">2.7.7.7</ecNumber>
    </recommendedName>
</protein>
<keyword evidence="13" id="KW-1185">Reference proteome</keyword>
<dbReference type="InterPro" id="IPR007185">
    <property type="entry name" value="DNA_pol_a/d/e_bsu"/>
</dbReference>
<feature type="domain" description="DNA polymerase delta subunit OB-fold" evidence="11">
    <location>
        <begin position="43"/>
        <end position="187"/>
    </location>
</feature>
<dbReference type="GO" id="GO:0006273">
    <property type="term" value="P:lagging strand elongation"/>
    <property type="evidence" value="ECO:0007669"/>
    <property type="project" value="UniProtKB-ARBA"/>
</dbReference>
<evidence type="ECO:0000256" key="6">
    <source>
        <dbReference type="ARBA" id="ARBA00022705"/>
    </source>
</evidence>
<dbReference type="EC" id="2.7.7.7" evidence="3"/>
<comment type="similarity">
    <text evidence="2">Belongs to the DNA polymerase delta/II small subunit family.</text>
</comment>
<evidence type="ECO:0000259" key="11">
    <source>
        <dbReference type="Pfam" id="PF18018"/>
    </source>
</evidence>
<dbReference type="OrthoDB" id="3763at2759"/>
<comment type="subcellular location">
    <subcellularLocation>
        <location evidence="1">Nucleus</location>
    </subcellularLocation>
</comment>
<keyword evidence="6" id="KW-0235">DNA replication</keyword>
<dbReference type="Pfam" id="PF18018">
    <property type="entry name" value="DNA_pol_D_N"/>
    <property type="match status" value="1"/>
</dbReference>
<evidence type="ECO:0000256" key="8">
    <source>
        <dbReference type="ARBA" id="ARBA00023242"/>
    </source>
</evidence>
<comment type="caution">
    <text evidence="12">The sequence shown here is derived from an EMBL/GenBank/DDBJ whole genome shotgun (WGS) entry which is preliminary data.</text>
</comment>
<evidence type="ECO:0000256" key="3">
    <source>
        <dbReference type="ARBA" id="ARBA00012417"/>
    </source>
</evidence>
<dbReference type="STRING" id="2282107.A0A286UXX0"/>
<dbReference type="GO" id="GO:0003887">
    <property type="term" value="F:DNA-directed DNA polymerase activity"/>
    <property type="evidence" value="ECO:0007669"/>
    <property type="project" value="UniProtKB-KW"/>
</dbReference>
<evidence type="ECO:0000256" key="7">
    <source>
        <dbReference type="ARBA" id="ARBA00022932"/>
    </source>
</evidence>
<dbReference type="GO" id="GO:0003677">
    <property type="term" value="F:DNA binding"/>
    <property type="evidence" value="ECO:0007669"/>
    <property type="project" value="InterPro"/>
</dbReference>
<organism evidence="12 13">
    <name type="scientific">Pyrrhoderma noxium</name>
    <dbReference type="NCBI Taxonomy" id="2282107"/>
    <lineage>
        <taxon>Eukaryota</taxon>
        <taxon>Fungi</taxon>
        <taxon>Dikarya</taxon>
        <taxon>Basidiomycota</taxon>
        <taxon>Agaricomycotina</taxon>
        <taxon>Agaricomycetes</taxon>
        <taxon>Hymenochaetales</taxon>
        <taxon>Hymenochaetaceae</taxon>
        <taxon>Pyrrhoderma</taxon>
    </lineage>
</organism>
<evidence type="ECO:0000256" key="2">
    <source>
        <dbReference type="ARBA" id="ARBA00006035"/>
    </source>
</evidence>
<comment type="catalytic activity">
    <reaction evidence="9">
        <text>DNA(n) + a 2'-deoxyribonucleoside 5'-triphosphate = DNA(n+1) + diphosphate</text>
        <dbReference type="Rhea" id="RHEA:22508"/>
        <dbReference type="Rhea" id="RHEA-COMP:17339"/>
        <dbReference type="Rhea" id="RHEA-COMP:17340"/>
        <dbReference type="ChEBI" id="CHEBI:33019"/>
        <dbReference type="ChEBI" id="CHEBI:61560"/>
        <dbReference type="ChEBI" id="CHEBI:173112"/>
        <dbReference type="EC" id="2.7.7.7"/>
    </reaction>
</comment>
<dbReference type="FunCoup" id="A0A286UXX0">
    <property type="interactions" value="338"/>
</dbReference>
<dbReference type="InterPro" id="IPR040663">
    <property type="entry name" value="DNA_pol_D_N"/>
</dbReference>
<accession>A0A286UXX0</accession>
<dbReference type="Gene3D" id="3.60.21.50">
    <property type="match status" value="1"/>
</dbReference>
<feature type="domain" description="DNA polymerase alpha/delta/epsilon subunit B" evidence="10">
    <location>
        <begin position="218"/>
        <end position="448"/>
    </location>
</feature>
<proteinExistence type="inferred from homology"/>
<dbReference type="Pfam" id="PF04042">
    <property type="entry name" value="DNA_pol_E_B"/>
    <property type="match status" value="1"/>
</dbReference>